<evidence type="ECO:0000256" key="1">
    <source>
        <dbReference type="ARBA" id="ARBA00023015"/>
    </source>
</evidence>
<evidence type="ECO:0000259" key="5">
    <source>
        <dbReference type="PROSITE" id="PS50977"/>
    </source>
</evidence>
<gene>
    <name evidence="6" type="ORF">CKO28_27095</name>
</gene>
<comment type="caution">
    <text evidence="6">The sequence shown here is derived from an EMBL/GenBank/DDBJ whole genome shotgun (WGS) entry which is preliminary data.</text>
</comment>
<dbReference type="PANTHER" id="PTHR47506:SF1">
    <property type="entry name" value="HTH-TYPE TRANSCRIPTIONAL REGULATOR YJDC"/>
    <property type="match status" value="1"/>
</dbReference>
<organism evidence="6 7">
    <name type="scientific">Rhodovibrio sodomensis</name>
    <dbReference type="NCBI Taxonomy" id="1088"/>
    <lineage>
        <taxon>Bacteria</taxon>
        <taxon>Pseudomonadati</taxon>
        <taxon>Pseudomonadota</taxon>
        <taxon>Alphaproteobacteria</taxon>
        <taxon>Rhodospirillales</taxon>
        <taxon>Rhodovibrionaceae</taxon>
        <taxon>Rhodovibrio</taxon>
    </lineage>
</organism>
<dbReference type="InterPro" id="IPR011075">
    <property type="entry name" value="TetR_C"/>
</dbReference>
<evidence type="ECO:0000256" key="2">
    <source>
        <dbReference type="ARBA" id="ARBA00023125"/>
    </source>
</evidence>
<name>A0ABS1DPM9_9PROT</name>
<dbReference type="InterPro" id="IPR001647">
    <property type="entry name" value="HTH_TetR"/>
</dbReference>
<dbReference type="InterPro" id="IPR009057">
    <property type="entry name" value="Homeodomain-like_sf"/>
</dbReference>
<feature type="domain" description="HTH tetR-type" evidence="5">
    <location>
        <begin position="19"/>
        <end position="79"/>
    </location>
</feature>
<dbReference type="Gene3D" id="1.10.357.10">
    <property type="entry name" value="Tetracycline Repressor, domain 2"/>
    <property type="match status" value="1"/>
</dbReference>
<proteinExistence type="predicted"/>
<dbReference type="EMBL" id="NRRL01000283">
    <property type="protein sequence ID" value="MBK1671659.1"/>
    <property type="molecule type" value="Genomic_DNA"/>
</dbReference>
<dbReference type="SUPFAM" id="SSF46689">
    <property type="entry name" value="Homeodomain-like"/>
    <property type="match status" value="1"/>
</dbReference>
<evidence type="ECO:0000313" key="7">
    <source>
        <dbReference type="Proteomes" id="UP001296873"/>
    </source>
</evidence>
<evidence type="ECO:0000256" key="4">
    <source>
        <dbReference type="PROSITE-ProRule" id="PRU00335"/>
    </source>
</evidence>
<dbReference type="Pfam" id="PF00440">
    <property type="entry name" value="TetR_N"/>
    <property type="match status" value="1"/>
</dbReference>
<sequence length="203" mass="21603">MDASKASSHETPTRGRPRSFDEAAALNAALDVFWRQGYEATSLDDLTQAMGLSRSSFYSCFGSKHEALLRALRVYADRSVDDLTAIARDAGSPRAALQRMIGAMVETQDTCRGCLLVNCITELANHDPAVQTVVQQHIARIEGLMAQTIAQAAPPGTAPDSPADRARALVAITVGAITLSKAGLPGDQVQSALRQADRLLPDS</sequence>
<accession>A0ABS1DPM9</accession>
<reference evidence="6 7" key="1">
    <citation type="journal article" date="2020" name="Microorganisms">
        <title>Osmotic Adaptation and Compatible Solute Biosynthesis of Phototrophic Bacteria as Revealed from Genome Analyses.</title>
        <authorList>
            <person name="Imhoff J.F."/>
            <person name="Rahn T."/>
            <person name="Kunzel S."/>
            <person name="Keller A."/>
            <person name="Neulinger S.C."/>
        </authorList>
    </citation>
    <scope>NUCLEOTIDE SEQUENCE [LARGE SCALE GENOMIC DNA]</scope>
    <source>
        <strain evidence="6 7">DSM 9895</strain>
    </source>
</reference>
<dbReference type="SUPFAM" id="SSF48498">
    <property type="entry name" value="Tetracyclin repressor-like, C-terminal domain"/>
    <property type="match status" value="1"/>
</dbReference>
<evidence type="ECO:0000256" key="3">
    <source>
        <dbReference type="ARBA" id="ARBA00023163"/>
    </source>
</evidence>
<dbReference type="Proteomes" id="UP001296873">
    <property type="component" value="Unassembled WGS sequence"/>
</dbReference>
<dbReference type="PROSITE" id="PS50977">
    <property type="entry name" value="HTH_TETR_2"/>
    <property type="match status" value="1"/>
</dbReference>
<keyword evidence="7" id="KW-1185">Reference proteome</keyword>
<evidence type="ECO:0000313" key="6">
    <source>
        <dbReference type="EMBL" id="MBK1671659.1"/>
    </source>
</evidence>
<dbReference type="PANTHER" id="PTHR47506">
    <property type="entry name" value="TRANSCRIPTIONAL REGULATORY PROTEIN"/>
    <property type="match status" value="1"/>
</dbReference>
<protein>
    <recommendedName>
        <fullName evidence="5">HTH tetR-type domain-containing protein</fullName>
    </recommendedName>
</protein>
<keyword evidence="2 4" id="KW-0238">DNA-binding</keyword>
<dbReference type="Gene3D" id="1.10.10.60">
    <property type="entry name" value="Homeodomain-like"/>
    <property type="match status" value="1"/>
</dbReference>
<keyword evidence="1" id="KW-0805">Transcription regulation</keyword>
<feature type="DNA-binding region" description="H-T-H motif" evidence="4">
    <location>
        <begin position="42"/>
        <end position="61"/>
    </location>
</feature>
<dbReference type="Pfam" id="PF16925">
    <property type="entry name" value="TetR_C_13"/>
    <property type="match status" value="1"/>
</dbReference>
<dbReference type="InterPro" id="IPR036271">
    <property type="entry name" value="Tet_transcr_reg_TetR-rel_C_sf"/>
</dbReference>
<keyword evidence="3" id="KW-0804">Transcription</keyword>